<evidence type="ECO:0000256" key="1">
    <source>
        <dbReference type="SAM" id="Phobius"/>
    </source>
</evidence>
<evidence type="ECO:0000313" key="3">
    <source>
        <dbReference type="Proteomes" id="UP001183535"/>
    </source>
</evidence>
<protein>
    <submittedName>
        <fullName evidence="2">Tat (Twin-arginine translocation) pathway signal sequence</fullName>
    </submittedName>
</protein>
<gene>
    <name evidence="2" type="ORF">RM877_38105</name>
</gene>
<accession>A0ABD5F1U4</accession>
<dbReference type="EMBL" id="JAVRES010000048">
    <property type="protein sequence ID" value="MDT0440463.1"/>
    <property type="molecule type" value="Genomic_DNA"/>
</dbReference>
<proteinExistence type="predicted"/>
<name>A0ABD5F1U4_9ACTN</name>
<dbReference type="Proteomes" id="UP001183535">
    <property type="component" value="Unassembled WGS sequence"/>
</dbReference>
<keyword evidence="1" id="KW-1133">Transmembrane helix</keyword>
<sequence>MPLSPRTLAPRRQIGLLTALTGAALVALFVLPNALARSYINVGNVGEVVRRGFVVYWRSGSQNPPGELEDAITFWFRFHLVKAGVAALLLAVVVALGVVLWRRSRQRADGRTGSRLALGLSQTPVALIGLFALVVLLANLQGAAAPFASLFPMLTTGGGGTELGTTLTQVQDQLVAYPGGAHAPALTRMVDDLTTYHVVFAALTGVLALALAGTSVVVWRRLRTASDARSRRTIKVTGTASALLAALVLVVVLANISTATHSPEALAALFAGGW</sequence>
<comment type="caution">
    <text evidence="2">The sequence shown here is derived from an EMBL/GenBank/DDBJ whole genome shotgun (WGS) entry which is preliminary data.</text>
</comment>
<organism evidence="2 3">
    <name type="scientific">Streptomyces doudnae</name>
    <dbReference type="NCBI Taxonomy" id="3075536"/>
    <lineage>
        <taxon>Bacteria</taxon>
        <taxon>Bacillati</taxon>
        <taxon>Actinomycetota</taxon>
        <taxon>Actinomycetes</taxon>
        <taxon>Kitasatosporales</taxon>
        <taxon>Streptomycetaceae</taxon>
        <taxon>Streptomyces</taxon>
    </lineage>
</organism>
<dbReference type="AlphaFoldDB" id="A0ABD5F1U4"/>
<dbReference type="RefSeq" id="WP_311638900.1">
    <property type="nucleotide sequence ID" value="NZ_JAVRES010000048.1"/>
</dbReference>
<keyword evidence="3" id="KW-1185">Reference proteome</keyword>
<evidence type="ECO:0000313" key="2">
    <source>
        <dbReference type="EMBL" id="MDT0440463.1"/>
    </source>
</evidence>
<feature type="transmembrane region" description="Helical" evidence="1">
    <location>
        <begin position="123"/>
        <end position="144"/>
    </location>
</feature>
<keyword evidence="1" id="KW-0472">Membrane</keyword>
<feature type="transmembrane region" description="Helical" evidence="1">
    <location>
        <begin position="196"/>
        <end position="219"/>
    </location>
</feature>
<feature type="transmembrane region" description="Helical" evidence="1">
    <location>
        <begin position="83"/>
        <end position="102"/>
    </location>
</feature>
<keyword evidence="1" id="KW-0812">Transmembrane</keyword>
<reference evidence="3" key="1">
    <citation type="submission" date="2023-07" db="EMBL/GenBank/DDBJ databases">
        <title>30 novel species of actinomycetes from the DSMZ collection.</title>
        <authorList>
            <person name="Nouioui I."/>
        </authorList>
    </citation>
    <scope>NUCLEOTIDE SEQUENCE [LARGE SCALE GENOMIC DNA]</scope>
    <source>
        <strain evidence="3">DSM 41981</strain>
    </source>
</reference>
<feature type="transmembrane region" description="Helical" evidence="1">
    <location>
        <begin position="240"/>
        <end position="260"/>
    </location>
</feature>